<accession>A0AA40BUB9</accession>
<comment type="caution">
    <text evidence="1">The sequence shown here is derived from an EMBL/GenBank/DDBJ whole genome shotgun (WGS) entry which is preliminary data.</text>
</comment>
<protein>
    <submittedName>
        <fullName evidence="1">Uncharacterized protein</fullName>
    </submittedName>
</protein>
<sequence length="229" mass="26689">MRWKQSMIGSMRLFMTGRPKHEHFADVYHRLLFLFTPERDVSDKHWNSILFSPTLHNWWGRGYFGLKYIEAVKANVQHPKDIVTLRLQFHWMSSKQRGPRSELKGSPRSREHMEADLTLSYPYCGTPESREQQEPIVAISRPETGFNVETGNNFEFHVPKQHMEKMIEAFRVQWTLIKIVAMAGGADAEAVQGAPEHPDFLDEDWSLPGIKAGFAGLYTWIEKEMRTER</sequence>
<gene>
    <name evidence="1" type="ORF">B0T14DRAFT_290682</name>
</gene>
<reference evidence="1" key="1">
    <citation type="submission" date="2023-06" db="EMBL/GenBank/DDBJ databases">
        <title>Genome-scale phylogeny and comparative genomics of the fungal order Sordariales.</title>
        <authorList>
            <consortium name="Lawrence Berkeley National Laboratory"/>
            <person name="Hensen N."/>
            <person name="Bonometti L."/>
            <person name="Westerberg I."/>
            <person name="Brannstrom I.O."/>
            <person name="Guillou S."/>
            <person name="Cros-Aarteil S."/>
            <person name="Calhoun S."/>
            <person name="Haridas S."/>
            <person name="Kuo A."/>
            <person name="Mondo S."/>
            <person name="Pangilinan J."/>
            <person name="Riley R."/>
            <person name="Labutti K."/>
            <person name="Andreopoulos B."/>
            <person name="Lipzen A."/>
            <person name="Chen C."/>
            <person name="Yanf M."/>
            <person name="Daum C."/>
            <person name="Ng V."/>
            <person name="Clum A."/>
            <person name="Steindorff A."/>
            <person name="Ohm R."/>
            <person name="Martin F."/>
            <person name="Silar P."/>
            <person name="Natvig D."/>
            <person name="Lalanne C."/>
            <person name="Gautier V."/>
            <person name="Ament-Velasquez S.L."/>
            <person name="Kruys A."/>
            <person name="Hutchinson M.I."/>
            <person name="Powell A.J."/>
            <person name="Barry K."/>
            <person name="Miller A.N."/>
            <person name="Grigoriev I.V."/>
            <person name="Debuchy R."/>
            <person name="Gladieux P."/>
            <person name="Thoren M.H."/>
            <person name="Johannesson H."/>
        </authorList>
    </citation>
    <scope>NUCLEOTIDE SEQUENCE</scope>
    <source>
        <strain evidence="1">CBS 606.72</strain>
    </source>
</reference>
<keyword evidence="2" id="KW-1185">Reference proteome</keyword>
<proteinExistence type="predicted"/>
<dbReference type="AlphaFoldDB" id="A0AA40BUB9"/>
<evidence type="ECO:0000313" key="2">
    <source>
        <dbReference type="Proteomes" id="UP001175000"/>
    </source>
</evidence>
<dbReference type="EMBL" id="JAULSU010000006">
    <property type="protein sequence ID" value="KAK0613939.1"/>
    <property type="molecule type" value="Genomic_DNA"/>
</dbReference>
<dbReference type="Proteomes" id="UP001175000">
    <property type="component" value="Unassembled WGS sequence"/>
</dbReference>
<evidence type="ECO:0000313" key="1">
    <source>
        <dbReference type="EMBL" id="KAK0613939.1"/>
    </source>
</evidence>
<organism evidence="1 2">
    <name type="scientific">Immersiella caudata</name>
    <dbReference type="NCBI Taxonomy" id="314043"/>
    <lineage>
        <taxon>Eukaryota</taxon>
        <taxon>Fungi</taxon>
        <taxon>Dikarya</taxon>
        <taxon>Ascomycota</taxon>
        <taxon>Pezizomycotina</taxon>
        <taxon>Sordariomycetes</taxon>
        <taxon>Sordariomycetidae</taxon>
        <taxon>Sordariales</taxon>
        <taxon>Lasiosphaeriaceae</taxon>
        <taxon>Immersiella</taxon>
    </lineage>
</organism>
<name>A0AA40BUB9_9PEZI</name>